<evidence type="ECO:0000259" key="2">
    <source>
        <dbReference type="Pfam" id="PF12890"/>
    </source>
</evidence>
<dbReference type="NCBIfam" id="NF005614">
    <property type="entry name" value="PRK07369.1"/>
    <property type="match status" value="1"/>
</dbReference>
<proteinExistence type="predicted"/>
<dbReference type="HOGENOM" id="CLU_015572_1_0_3"/>
<keyword evidence="1" id="KW-0665">Pyrimidine biosynthesis</keyword>
<organism evidence="3">
    <name type="scientific">Trichodesmium erythraeum (strain IMS101)</name>
    <dbReference type="NCBI Taxonomy" id="203124"/>
    <lineage>
        <taxon>Bacteria</taxon>
        <taxon>Bacillati</taxon>
        <taxon>Cyanobacteriota</taxon>
        <taxon>Cyanophyceae</taxon>
        <taxon>Oscillatoriophycideae</taxon>
        <taxon>Oscillatoriales</taxon>
        <taxon>Microcoleaceae</taxon>
        <taxon>Trichodesmium</taxon>
    </lineage>
</organism>
<gene>
    <name evidence="3" type="ordered locus">Tery_2179</name>
</gene>
<reference evidence="3" key="1">
    <citation type="submission" date="2006-06" db="EMBL/GenBank/DDBJ databases">
        <title>Complete sequence of Trichodesmium erythraeum IMS101.</title>
        <authorList>
            <consortium name="US DOE Joint Genome Institute"/>
            <person name="Copeland A."/>
            <person name="Lucas S."/>
            <person name="Lapidus A."/>
            <person name="Barry K."/>
            <person name="Detter J.C."/>
            <person name="Glavina del Rio T."/>
            <person name="Hammon N."/>
            <person name="Israni S."/>
            <person name="Dalin E."/>
            <person name="Tice H."/>
            <person name="Pitluck S."/>
            <person name="Kiss H."/>
            <person name="Munk A.C."/>
            <person name="Brettin T."/>
            <person name="Bruce D."/>
            <person name="Han C."/>
            <person name="Tapia R."/>
            <person name="Gilna P."/>
            <person name="Schmutz J."/>
            <person name="Larimer F."/>
            <person name="Land M."/>
            <person name="Hauser L."/>
            <person name="Kyrpides N."/>
            <person name="Kim E."/>
            <person name="Richardson P."/>
        </authorList>
    </citation>
    <scope>NUCLEOTIDE SEQUENCE [LARGE SCALE GENOMIC DNA]</scope>
    <source>
        <strain evidence="3">IMS101</strain>
    </source>
</reference>
<dbReference type="AlphaFoldDB" id="Q113B4"/>
<dbReference type="GO" id="GO:0006145">
    <property type="term" value="P:purine nucleobase catabolic process"/>
    <property type="evidence" value="ECO:0007669"/>
    <property type="project" value="TreeGrafter"/>
</dbReference>
<evidence type="ECO:0000256" key="1">
    <source>
        <dbReference type="ARBA" id="ARBA00022975"/>
    </source>
</evidence>
<dbReference type="GO" id="GO:0005737">
    <property type="term" value="C:cytoplasm"/>
    <property type="evidence" value="ECO:0007669"/>
    <property type="project" value="TreeGrafter"/>
</dbReference>
<dbReference type="GO" id="GO:0006221">
    <property type="term" value="P:pyrimidine nucleotide biosynthetic process"/>
    <property type="evidence" value="ECO:0007669"/>
    <property type="project" value="UniProtKB-KW"/>
</dbReference>
<dbReference type="EMBL" id="CP000393">
    <property type="protein sequence ID" value="ABG51410.1"/>
    <property type="molecule type" value="Genomic_DNA"/>
</dbReference>
<dbReference type="Gene3D" id="3.20.20.140">
    <property type="entry name" value="Metal-dependent hydrolases"/>
    <property type="match status" value="1"/>
</dbReference>
<dbReference type="NCBIfam" id="TIGR00857">
    <property type="entry name" value="pyrC_multi"/>
    <property type="match status" value="1"/>
</dbReference>
<dbReference type="STRING" id="203124.Tery_2179"/>
<dbReference type="Gene3D" id="2.30.40.10">
    <property type="entry name" value="Urease, subunit C, domain 1"/>
    <property type="match status" value="1"/>
</dbReference>
<dbReference type="GO" id="GO:0046872">
    <property type="term" value="F:metal ion binding"/>
    <property type="evidence" value="ECO:0007669"/>
    <property type="project" value="InterPro"/>
</dbReference>
<dbReference type="InterPro" id="IPR050138">
    <property type="entry name" value="DHOase/Allantoinase_Hydrolase"/>
</dbReference>
<accession>Q113B4</accession>
<dbReference type="CDD" id="cd01317">
    <property type="entry name" value="DHOase_IIa"/>
    <property type="match status" value="1"/>
</dbReference>
<dbReference type="PANTHER" id="PTHR43668">
    <property type="entry name" value="ALLANTOINASE"/>
    <property type="match status" value="1"/>
</dbReference>
<keyword evidence="3" id="KW-0378">Hydrolase</keyword>
<evidence type="ECO:0000313" key="3">
    <source>
        <dbReference type="EMBL" id="ABG51410.1"/>
    </source>
</evidence>
<protein>
    <submittedName>
        <fullName evidence="3">Dihydroorotase</fullName>
        <ecNumber evidence="3">3.5.2.3</ecNumber>
    </submittedName>
</protein>
<dbReference type="eggNOG" id="COG0044">
    <property type="taxonomic scope" value="Bacteria"/>
</dbReference>
<dbReference type="InterPro" id="IPR004722">
    <property type="entry name" value="DHOase"/>
</dbReference>
<dbReference type="InterPro" id="IPR024403">
    <property type="entry name" value="DHOase_cat"/>
</dbReference>
<dbReference type="PANTHER" id="PTHR43668:SF2">
    <property type="entry name" value="ALLANTOINASE"/>
    <property type="match status" value="1"/>
</dbReference>
<dbReference type="GO" id="GO:0004038">
    <property type="term" value="F:allantoinase activity"/>
    <property type="evidence" value="ECO:0007669"/>
    <property type="project" value="TreeGrafter"/>
</dbReference>
<dbReference type="InterPro" id="IPR011059">
    <property type="entry name" value="Metal-dep_hydrolase_composite"/>
</dbReference>
<feature type="domain" description="Dihydroorotase catalytic" evidence="2">
    <location>
        <begin position="54"/>
        <end position="242"/>
    </location>
</feature>
<dbReference type="InterPro" id="IPR032466">
    <property type="entry name" value="Metal_Hydrolase"/>
</dbReference>
<dbReference type="KEGG" id="ter:Tery_2179"/>
<dbReference type="EC" id="3.5.2.3" evidence="3"/>
<dbReference type="SUPFAM" id="SSF51338">
    <property type="entry name" value="Composite domain of metallo-dependent hydrolases"/>
    <property type="match status" value="1"/>
</dbReference>
<dbReference type="SUPFAM" id="SSF51556">
    <property type="entry name" value="Metallo-dependent hydrolases"/>
    <property type="match status" value="1"/>
</dbReference>
<dbReference type="OrthoDB" id="9765462at2"/>
<sequence>MNSKLLQKVRILDPVYDTDRVADVLIIDGKIATVEENISEFPTKTDIQDCQGLILGPGLVDLYCHSGEPGFEERETIESLMQASKAGGFTRLAILPDTFPPVDNLSGLARLQNLATQVNNNSTFPLFYYWGAITQGVKGKEMTELGELAASGVIGFADGLALENLGLLRRVLEYLKPLNKSVALFCKNSGLAGNGVMREGYDSIRLGLPGVSTMAETSALAAVLELVDAIGTPVHIMRVSTARSVELIANAKSRGLPITASTTWMHLLLDSLAIEGKSLLDNYFFPYDPNLRLEPPLGSQSDRLTLLEGIRDGVLDAIAIDHAPYTYEEKTVAFSEAPTGAIGLQIALPLLWQSFVNTGQMSALELWRLLSTSPSKCLGLIPGDIRPQKSAEVTLFAPQETWVVEKQTLKSRSFNTPWLGKQIQGRVLEWEF</sequence>
<name>Q113B4_TRIEI</name>
<dbReference type="Pfam" id="PF12890">
    <property type="entry name" value="DHOase"/>
    <property type="match status" value="1"/>
</dbReference>
<dbReference type="GO" id="GO:0004151">
    <property type="term" value="F:dihydroorotase activity"/>
    <property type="evidence" value="ECO:0007669"/>
    <property type="project" value="UniProtKB-EC"/>
</dbReference>
<dbReference type="RefSeq" id="WP_011611780.1">
    <property type="nucleotide sequence ID" value="NC_008312.1"/>
</dbReference>